<reference evidence="2" key="1">
    <citation type="journal article" date="2007" name="Plant Cell">
        <title>Dothideomycete-plant interactions illuminated by genome sequencing and EST analysis of the wheat pathogen Stagonospora nodorum.</title>
        <authorList>
            <person name="Hane J.K."/>
            <person name="Lowe R.G."/>
            <person name="Solomon P.S."/>
            <person name="Tan K.C."/>
            <person name="Schoch C.L."/>
            <person name="Spatafora J.W."/>
            <person name="Crous P.W."/>
            <person name="Kodira C."/>
            <person name="Birren B.W."/>
            <person name="Galagan J.E."/>
            <person name="Torriani S.F."/>
            <person name="McDonald B.A."/>
            <person name="Oliver R.P."/>
        </authorList>
    </citation>
    <scope>NUCLEOTIDE SEQUENCE [LARGE SCALE GENOMIC DNA]</scope>
    <source>
        <strain evidence="2">SN15 / ATCC MYA-4574 / FGSC 10173</strain>
    </source>
</reference>
<gene>
    <name evidence="1" type="ORF">SNOG_09840</name>
</gene>
<dbReference type="InParanoid" id="Q0UEH4"/>
<dbReference type="SUPFAM" id="SSF57850">
    <property type="entry name" value="RING/U-box"/>
    <property type="match status" value="1"/>
</dbReference>
<dbReference type="HOGENOM" id="CLU_545265_0_0_1"/>
<evidence type="ECO:0000313" key="2">
    <source>
        <dbReference type="Proteomes" id="UP000001055"/>
    </source>
</evidence>
<dbReference type="EMBL" id="CH445339">
    <property type="protein sequence ID" value="EAT83105.2"/>
    <property type="molecule type" value="Genomic_DNA"/>
</dbReference>
<sequence length="500" mass="57559">MATNFPLPTLEELKDDLDCNSHIDPNSRVYEMEDKDCSICAESIFGAHEHNGHHGGPRRTCIFQWINGINPNRNRCPNCRESLCKLNLLEPDKEAQWQAEEYARTYNPAGFSIGIYSNLMELVDMHFSRQRYVFMQRHNEDWVRIISEVRSEWVRGGCEGMRCCHEHERMEWDWFEFEVAKRVWSSLLRADLTQMPKAKLFLAFYNAMDENLQDRWFDNHPAGNDQPMQDVEENIEPVDEVVDVPHNGDNAVVGAQTSANNTQAAQCLVNQLDQIVSSIVLDQHDRFQSFAAKAMFSKMSHAQLPSLMRTFVGTTPTTIRQQMMIRMSTPPLFPGADRYRIFHTALHQFIAVRQHVARDNQQLDHPVSKQMTTRTTTRTYAIPSTPSLVPQLTQLTALQQLTAVRRHVARADQQSDPLPFIGKTAWMTRATTSEVLKARRKLEEQDHIVLDEVQNAGQVLRLGNMDWRVMRSNGEELCEVSGAIGYQFIGETAMFYRNKV</sequence>
<evidence type="ECO:0000313" key="1">
    <source>
        <dbReference type="EMBL" id="EAT83105.2"/>
    </source>
</evidence>
<protein>
    <submittedName>
        <fullName evidence="1">Uncharacterized protein</fullName>
    </submittedName>
</protein>
<dbReference type="Proteomes" id="UP000001055">
    <property type="component" value="Unassembled WGS sequence"/>
</dbReference>
<dbReference type="AlphaFoldDB" id="Q0UEH4"/>
<dbReference type="VEuPathDB" id="FungiDB:JI435_098400"/>
<organism evidence="1 2">
    <name type="scientific">Phaeosphaeria nodorum (strain SN15 / ATCC MYA-4574 / FGSC 10173)</name>
    <name type="common">Glume blotch fungus</name>
    <name type="synonym">Parastagonospora nodorum</name>
    <dbReference type="NCBI Taxonomy" id="321614"/>
    <lineage>
        <taxon>Eukaryota</taxon>
        <taxon>Fungi</taxon>
        <taxon>Dikarya</taxon>
        <taxon>Ascomycota</taxon>
        <taxon>Pezizomycotina</taxon>
        <taxon>Dothideomycetes</taxon>
        <taxon>Pleosporomycetidae</taxon>
        <taxon>Pleosporales</taxon>
        <taxon>Pleosporineae</taxon>
        <taxon>Phaeosphaeriaceae</taxon>
        <taxon>Parastagonospora</taxon>
    </lineage>
</organism>
<dbReference type="RefSeq" id="XP_001800126.1">
    <property type="nucleotide sequence ID" value="XM_001800074.1"/>
</dbReference>
<name>Q0UEH4_PHANO</name>
<accession>Q0UEH4</accession>
<dbReference type="KEGG" id="pno:SNOG_09840"/>
<dbReference type="GeneID" id="5977031"/>
<proteinExistence type="predicted"/>